<evidence type="ECO:0000313" key="13">
    <source>
        <dbReference type="Proteomes" id="UP000078561"/>
    </source>
</evidence>
<dbReference type="Pfam" id="PF13401">
    <property type="entry name" value="AAA_22"/>
    <property type="match status" value="1"/>
</dbReference>
<feature type="domain" description="Cdc6 C-terminal" evidence="9">
    <location>
        <begin position="423"/>
        <end position="510"/>
    </location>
</feature>
<protein>
    <recommendedName>
        <fullName evidence="7">Cell division control protein</fullName>
    </recommendedName>
</protein>
<comment type="subcellular location">
    <subcellularLocation>
        <location evidence="1">Nucleus</location>
    </subcellularLocation>
</comment>
<accession>A0A168QW92</accession>
<dbReference type="InterPro" id="IPR049945">
    <property type="entry name" value="AAA_22"/>
</dbReference>
<evidence type="ECO:0000256" key="6">
    <source>
        <dbReference type="ARBA" id="ARBA00023306"/>
    </source>
</evidence>
<dbReference type="InterPro" id="IPR016314">
    <property type="entry name" value="Cdc6/18"/>
</dbReference>
<dbReference type="GO" id="GO:0005634">
    <property type="term" value="C:nucleus"/>
    <property type="evidence" value="ECO:0007669"/>
    <property type="project" value="UniProtKB-SubCell"/>
</dbReference>
<dbReference type="InterPro" id="IPR015163">
    <property type="entry name" value="Cdc6_C"/>
</dbReference>
<dbReference type="Proteomes" id="UP000078561">
    <property type="component" value="Unassembled WGS sequence"/>
</dbReference>
<dbReference type="GO" id="GO:0033314">
    <property type="term" value="P:mitotic DNA replication checkpoint signaling"/>
    <property type="evidence" value="ECO:0007669"/>
    <property type="project" value="TreeGrafter"/>
</dbReference>
<dbReference type="Gene3D" id="1.10.10.10">
    <property type="entry name" value="Winged helix-like DNA-binding domain superfamily/Winged helix DNA-binding domain"/>
    <property type="match status" value="1"/>
</dbReference>
<evidence type="ECO:0000256" key="4">
    <source>
        <dbReference type="ARBA" id="ARBA00022705"/>
    </source>
</evidence>
<dbReference type="SUPFAM" id="SSF52540">
    <property type="entry name" value="P-loop containing nucleoside triphosphate hydrolases"/>
    <property type="match status" value="1"/>
</dbReference>
<evidence type="ECO:0000256" key="1">
    <source>
        <dbReference type="ARBA" id="ARBA00004123"/>
    </source>
</evidence>
<dbReference type="Gene3D" id="1.10.8.60">
    <property type="match status" value="1"/>
</dbReference>
<dbReference type="PANTHER" id="PTHR10763:SF26">
    <property type="entry name" value="CELL DIVISION CONTROL PROTEIN 6 HOMOLOG"/>
    <property type="match status" value="1"/>
</dbReference>
<evidence type="ECO:0000313" key="12">
    <source>
        <dbReference type="EMBL" id="SAM05665.1"/>
    </source>
</evidence>
<evidence type="ECO:0000256" key="7">
    <source>
        <dbReference type="PIRNR" id="PIRNR001767"/>
    </source>
</evidence>
<dbReference type="Gene3D" id="3.40.50.300">
    <property type="entry name" value="P-loop containing nucleotide triphosphate hydrolases"/>
    <property type="match status" value="1"/>
</dbReference>
<dbReference type="InterPro" id="IPR036388">
    <property type="entry name" value="WH-like_DNA-bd_sf"/>
</dbReference>
<dbReference type="AlphaFoldDB" id="A0A168QW92"/>
<evidence type="ECO:0000256" key="8">
    <source>
        <dbReference type="SAM" id="MobiDB-lite"/>
    </source>
</evidence>
<dbReference type="OMA" id="HIFKQQK"/>
<keyword evidence="13" id="KW-1185">Reference proteome</keyword>
<comment type="similarity">
    <text evidence="2 7">Belongs to the CDC6/cdc18 family.</text>
</comment>
<dbReference type="FunCoup" id="A0A168QW92">
    <property type="interactions" value="573"/>
</dbReference>
<dbReference type="InterPro" id="IPR050311">
    <property type="entry name" value="ORC1/CDC6"/>
</dbReference>
<feature type="region of interest" description="Disordered" evidence="8">
    <location>
        <begin position="1"/>
        <end position="24"/>
    </location>
</feature>
<dbReference type="InterPro" id="IPR027417">
    <property type="entry name" value="P-loop_NTPase"/>
</dbReference>
<dbReference type="EMBL" id="LT554468">
    <property type="protein sequence ID" value="SAM05665.1"/>
    <property type="molecule type" value="Genomic_DNA"/>
</dbReference>
<feature type="domain" description="Cdc6/ORC1-like ATPase lid" evidence="11">
    <location>
        <begin position="281"/>
        <end position="356"/>
    </location>
</feature>
<dbReference type="FunFam" id="3.40.50.300:FF:000547">
    <property type="entry name" value="Cell division control protein"/>
    <property type="match status" value="1"/>
</dbReference>
<keyword evidence="4" id="KW-0235">DNA replication</keyword>
<name>A0A168QW92_ABSGL</name>
<evidence type="ECO:0000256" key="2">
    <source>
        <dbReference type="ARBA" id="ARBA00006184"/>
    </source>
</evidence>
<evidence type="ECO:0000259" key="9">
    <source>
        <dbReference type="Pfam" id="PF09079"/>
    </source>
</evidence>
<dbReference type="PANTHER" id="PTHR10763">
    <property type="entry name" value="CELL DIVISION CONTROL PROTEIN 6-RELATED"/>
    <property type="match status" value="1"/>
</dbReference>
<feature type="region of interest" description="Disordered" evidence="8">
    <location>
        <begin position="29"/>
        <end position="48"/>
    </location>
</feature>
<feature type="compositionally biased region" description="Polar residues" evidence="8">
    <location>
        <begin position="34"/>
        <end position="48"/>
    </location>
</feature>
<dbReference type="STRING" id="4829.A0A168QW92"/>
<dbReference type="PIRSF" id="PIRSF001767">
    <property type="entry name" value="Cdc6"/>
    <property type="match status" value="1"/>
</dbReference>
<dbReference type="InterPro" id="IPR054425">
    <property type="entry name" value="Cdc6_ORC1-like_ATPase_lid"/>
</dbReference>
<keyword evidence="6" id="KW-0131">Cell cycle</keyword>
<dbReference type="GO" id="GO:0016887">
    <property type="term" value="F:ATP hydrolysis activity"/>
    <property type="evidence" value="ECO:0007669"/>
    <property type="project" value="InterPro"/>
</dbReference>
<organism evidence="12">
    <name type="scientific">Absidia glauca</name>
    <name type="common">Pin mould</name>
    <dbReference type="NCBI Taxonomy" id="4829"/>
    <lineage>
        <taxon>Eukaryota</taxon>
        <taxon>Fungi</taxon>
        <taxon>Fungi incertae sedis</taxon>
        <taxon>Mucoromycota</taxon>
        <taxon>Mucoromycotina</taxon>
        <taxon>Mucoromycetes</taxon>
        <taxon>Mucorales</taxon>
        <taxon>Cunninghamellaceae</taxon>
        <taxon>Absidia</taxon>
    </lineage>
</organism>
<keyword evidence="5" id="KW-0539">Nucleus</keyword>
<dbReference type="Pfam" id="PF22606">
    <property type="entry name" value="Cdc6-ORC-like_ATPase_lid"/>
    <property type="match status" value="1"/>
</dbReference>
<sequence length="526" mass="58642">MKRTRSENATRVTKRALNDDDMENAHKTIRNKENQVASTPHQKPTSPLRSLTCSVQALSTKAQQHPPKQQLDLFQRGKALFRRTVIPSRLLGRENERKVMTAFWTEHVLANKPGCLYVSGAPGTGKTAMLNDVKRQMEVTSPSTAKKGLKKTTNHHHNINMTMINCMSVKEPKAIYTKIVTELKPTSRSSDFPEDADVIVQAEHLLLNTSKDTLYVVVLDEIDQLVTRDKGVLYKIFEWASLPSSRLVLIGIANAMNMTDLVLPRLRAKNCEPQLLNFNPYGAADISAIIKDRLYSLLDDDLQHTNSDPESKTVKPLPLMQPIAVELCAKKVAARKGDLRQAFDLCQQAIELAQREYKRTNVTKKSPTPLTNSNNSSAVLCDTKSNGKATGPVTLRATDPPKVTIRHISAVSQSITTNSPKDKLNSLTLQQQIVIATLSKLRQKKNRSTMADVCIEYTSTVKANGTMPPVTTTELYTIISNIQDIGLLTIKNAKEQTKQQVLLNIEDSDVNLLIDEIPFLKSLFQQ</sequence>
<dbReference type="GO" id="GO:0051301">
    <property type="term" value="P:cell division"/>
    <property type="evidence" value="ECO:0007669"/>
    <property type="project" value="UniProtKB-UniRule"/>
</dbReference>
<evidence type="ECO:0000259" key="11">
    <source>
        <dbReference type="Pfam" id="PF22606"/>
    </source>
</evidence>
<evidence type="ECO:0000259" key="10">
    <source>
        <dbReference type="Pfam" id="PF13401"/>
    </source>
</evidence>
<dbReference type="Pfam" id="PF09079">
    <property type="entry name" value="WHD_Cdc6"/>
    <property type="match status" value="1"/>
</dbReference>
<gene>
    <name evidence="12" type="primary">ABSGL_11540.1 scaffold 12295</name>
</gene>
<keyword evidence="3" id="KW-0132">Cell division</keyword>
<evidence type="ECO:0000256" key="3">
    <source>
        <dbReference type="ARBA" id="ARBA00022618"/>
    </source>
</evidence>
<dbReference type="InParanoid" id="A0A168QW92"/>
<reference evidence="12" key="1">
    <citation type="submission" date="2016-04" db="EMBL/GenBank/DDBJ databases">
        <authorList>
            <person name="Evans L.H."/>
            <person name="Alamgir A."/>
            <person name="Owens N."/>
            <person name="Weber N.D."/>
            <person name="Virtaneva K."/>
            <person name="Barbian K."/>
            <person name="Babar A."/>
            <person name="Rosenke K."/>
        </authorList>
    </citation>
    <scope>NUCLEOTIDE SEQUENCE [LARGE SCALE GENOMIC DNA]</scope>
    <source>
        <strain evidence="12">CBS 101.48</strain>
    </source>
</reference>
<evidence type="ECO:0000256" key="5">
    <source>
        <dbReference type="ARBA" id="ARBA00023242"/>
    </source>
</evidence>
<dbReference type="GO" id="GO:0006270">
    <property type="term" value="P:DNA replication initiation"/>
    <property type="evidence" value="ECO:0007669"/>
    <property type="project" value="UniProtKB-UniRule"/>
</dbReference>
<proteinExistence type="inferred from homology"/>
<feature type="domain" description="ORC1/DEAH AAA+ ATPase" evidence="10">
    <location>
        <begin position="112"/>
        <end position="251"/>
    </location>
</feature>
<dbReference type="OrthoDB" id="1926878at2759"/>
<dbReference type="GO" id="GO:0003688">
    <property type="term" value="F:DNA replication origin binding"/>
    <property type="evidence" value="ECO:0007669"/>
    <property type="project" value="TreeGrafter"/>
</dbReference>